<dbReference type="EC" id="1.3.1.9" evidence="3"/>
<dbReference type="HOGENOM" id="CLU_010194_10_1_7"/>
<dbReference type="PANTHER" id="PTHR43159">
    <property type="entry name" value="ENOYL-[ACYL-CARRIER-PROTEIN] REDUCTASE"/>
    <property type="match status" value="1"/>
</dbReference>
<dbReference type="InterPro" id="IPR014358">
    <property type="entry name" value="Enoyl-ACP_Rdtase_NADH"/>
</dbReference>
<dbReference type="GO" id="GO:0006633">
    <property type="term" value="P:fatty acid biosynthetic process"/>
    <property type="evidence" value="ECO:0007669"/>
    <property type="project" value="UniProtKB-KW"/>
</dbReference>
<organism evidence="12 13">
    <name type="scientific">Candidatus Entotheonella gemina</name>
    <dbReference type="NCBI Taxonomy" id="1429439"/>
    <lineage>
        <taxon>Bacteria</taxon>
        <taxon>Pseudomonadati</taxon>
        <taxon>Nitrospinota/Tectimicrobiota group</taxon>
        <taxon>Candidatus Tectimicrobiota</taxon>
        <taxon>Candidatus Entotheonellia</taxon>
        <taxon>Candidatus Entotheonellales</taxon>
        <taxon>Candidatus Entotheonellaceae</taxon>
        <taxon>Candidatus Entotheonella</taxon>
    </lineage>
</organism>
<keyword evidence="13" id="KW-1185">Reference proteome</keyword>
<evidence type="ECO:0000256" key="2">
    <source>
        <dbReference type="ARBA" id="ARBA00009233"/>
    </source>
</evidence>
<dbReference type="SUPFAM" id="SSF51735">
    <property type="entry name" value="NAD(P)-binding Rossmann-fold domains"/>
    <property type="match status" value="1"/>
</dbReference>
<dbReference type="PIRSF" id="PIRSF000094">
    <property type="entry name" value="Enoyl-ACP_rdct"/>
    <property type="match status" value="1"/>
</dbReference>
<dbReference type="CDD" id="cd05372">
    <property type="entry name" value="ENR_SDR"/>
    <property type="match status" value="1"/>
</dbReference>
<keyword evidence="4" id="KW-0444">Lipid biosynthesis</keyword>
<evidence type="ECO:0000256" key="9">
    <source>
        <dbReference type="PIRSR" id="PIRSR000094-1"/>
    </source>
</evidence>
<feature type="non-terminal residue" evidence="12">
    <location>
        <position position="1"/>
    </location>
</feature>
<dbReference type="PRINTS" id="PR00081">
    <property type="entry name" value="GDHRDH"/>
</dbReference>
<evidence type="ECO:0000256" key="7">
    <source>
        <dbReference type="ARBA" id="ARBA00023098"/>
    </source>
</evidence>
<dbReference type="InterPro" id="IPR002347">
    <property type="entry name" value="SDR_fam"/>
</dbReference>
<comment type="pathway">
    <text evidence="1">Lipid metabolism; fatty acid biosynthesis.</text>
</comment>
<evidence type="ECO:0000256" key="8">
    <source>
        <dbReference type="ARBA" id="ARBA00023160"/>
    </source>
</evidence>
<evidence type="ECO:0000313" key="13">
    <source>
        <dbReference type="Proteomes" id="UP000019140"/>
    </source>
</evidence>
<keyword evidence="8" id="KW-0275">Fatty acid biosynthesis</keyword>
<feature type="active site" description="Proton acceptor" evidence="9">
    <location>
        <position position="115"/>
    </location>
</feature>
<evidence type="ECO:0000256" key="11">
    <source>
        <dbReference type="PIRSR" id="PIRSR000094-3"/>
    </source>
</evidence>
<evidence type="ECO:0000256" key="1">
    <source>
        <dbReference type="ARBA" id="ARBA00005194"/>
    </source>
</evidence>
<dbReference type="Pfam" id="PF13561">
    <property type="entry name" value="adh_short_C2"/>
    <property type="match status" value="1"/>
</dbReference>
<proteinExistence type="inferred from homology"/>
<evidence type="ECO:0000256" key="6">
    <source>
        <dbReference type="ARBA" id="ARBA00023002"/>
    </source>
</evidence>
<evidence type="ECO:0000256" key="3">
    <source>
        <dbReference type="ARBA" id="ARBA00012996"/>
    </source>
</evidence>
<feature type="binding site" evidence="11">
    <location>
        <position position="62"/>
    </location>
    <ligand>
        <name>NAD(+)</name>
        <dbReference type="ChEBI" id="CHEBI:57540"/>
    </ligand>
</feature>
<dbReference type="EMBL" id="AZHX01001481">
    <property type="protein sequence ID" value="ETX02916.1"/>
    <property type="molecule type" value="Genomic_DNA"/>
</dbReference>
<comment type="similarity">
    <text evidence="2">Belongs to the short-chain dehydrogenases/reductases (SDR) family. FabI subfamily.</text>
</comment>
<dbReference type="Gene3D" id="1.10.8.400">
    <property type="entry name" value="Enoyl acyl carrier protein reductase"/>
    <property type="match status" value="1"/>
</dbReference>
<dbReference type="FunFam" id="1.10.8.400:FF:000001">
    <property type="entry name" value="Enoyl-[acyl-carrier-protein] reductase [NADH]"/>
    <property type="match status" value="1"/>
</dbReference>
<dbReference type="Gene3D" id="3.40.50.720">
    <property type="entry name" value="NAD(P)-binding Rossmann-like Domain"/>
    <property type="match status" value="1"/>
</dbReference>
<name>W4LYV5_9BACT</name>
<dbReference type="PATRIC" id="fig|1429439.4.peg.5844"/>
<evidence type="ECO:0000256" key="10">
    <source>
        <dbReference type="PIRSR" id="PIRSR000094-2"/>
    </source>
</evidence>
<dbReference type="AlphaFoldDB" id="W4LYV5"/>
<feature type="binding site" evidence="11">
    <location>
        <position position="10"/>
    </location>
    <ligand>
        <name>NAD(+)</name>
        <dbReference type="ChEBI" id="CHEBI:57540"/>
    </ligand>
</feature>
<gene>
    <name evidence="12" type="ORF">ETSY2_34520</name>
</gene>
<feature type="binding site" evidence="11">
    <location>
        <position position="132"/>
    </location>
    <ligand>
        <name>NAD(+)</name>
        <dbReference type="ChEBI" id="CHEBI:57540"/>
    </ligand>
</feature>
<accession>W4LYV5</accession>
<dbReference type="Proteomes" id="UP000019140">
    <property type="component" value="Unassembled WGS sequence"/>
</dbReference>
<comment type="caution">
    <text evidence="12">The sequence shown here is derived from an EMBL/GenBank/DDBJ whole genome shotgun (WGS) entry which is preliminary data.</text>
</comment>
<reference evidence="12 13" key="1">
    <citation type="journal article" date="2014" name="Nature">
        <title>An environmental bacterial taxon with a large and distinct metabolic repertoire.</title>
        <authorList>
            <person name="Wilson M.C."/>
            <person name="Mori T."/>
            <person name="Ruckert C."/>
            <person name="Uria A.R."/>
            <person name="Helf M.J."/>
            <person name="Takada K."/>
            <person name="Gernert C."/>
            <person name="Steffens U.A."/>
            <person name="Heycke N."/>
            <person name="Schmitt S."/>
            <person name="Rinke C."/>
            <person name="Helfrich E.J."/>
            <person name="Brachmann A.O."/>
            <person name="Gurgui C."/>
            <person name="Wakimoto T."/>
            <person name="Kracht M."/>
            <person name="Crusemann M."/>
            <person name="Hentschel U."/>
            <person name="Abe I."/>
            <person name="Matsunaga S."/>
            <person name="Kalinowski J."/>
            <person name="Takeyama H."/>
            <person name="Piel J."/>
        </authorList>
    </citation>
    <scope>NUCLEOTIDE SEQUENCE [LARGE SCALE GENOMIC DNA]</scope>
    <source>
        <strain evidence="13">TSY2</strain>
    </source>
</reference>
<dbReference type="GO" id="GO:0004318">
    <property type="term" value="F:enoyl-[acyl-carrier-protein] reductase (NADH) activity"/>
    <property type="evidence" value="ECO:0007669"/>
    <property type="project" value="UniProtKB-EC"/>
</dbReference>
<protein>
    <recommendedName>
        <fullName evidence="3">enoyl-[acyl-carrier-protein] reductase (NADH)</fullName>
        <ecNumber evidence="3">1.3.1.9</ecNumber>
    </recommendedName>
</protein>
<keyword evidence="6 12" id="KW-0560">Oxidoreductase</keyword>
<keyword evidence="11" id="KW-0520">NAD</keyword>
<evidence type="ECO:0000313" key="12">
    <source>
        <dbReference type="EMBL" id="ETX02916.1"/>
    </source>
</evidence>
<keyword evidence="7" id="KW-0443">Lipid metabolism</keyword>
<feature type="active site" description="Proton acceptor" evidence="9">
    <location>
        <position position="125"/>
    </location>
</feature>
<dbReference type="PANTHER" id="PTHR43159:SF2">
    <property type="entry name" value="ENOYL-[ACYL-CARRIER-PROTEIN] REDUCTASE [NADH], CHLOROPLASTIC"/>
    <property type="match status" value="1"/>
</dbReference>
<evidence type="ECO:0000256" key="5">
    <source>
        <dbReference type="ARBA" id="ARBA00022832"/>
    </source>
</evidence>
<sequence>HGARLAVTYQNERVKDDVYKLTGDWPGVLHMPCELTEDSNIDAVRDRVQAEFGRVDILVHAVAFAPREDLQDPFRNISRSGFHTALDISAYSLIAVAQRFAPLMPEGGSIITLTYMASERVIPNYNVMAVAKAALENSVRYLANDLGQHGIRVNAISAGPVRTASARGVPGFVSMMKEYADKTPLRRNITVEEVGKSALYLCSDLSSGVTGTVHFVDAGYHILGM</sequence>
<dbReference type="InterPro" id="IPR036291">
    <property type="entry name" value="NAD(P)-bd_dom_sf"/>
</dbReference>
<keyword evidence="5" id="KW-0276">Fatty acid metabolism</keyword>
<feature type="binding site" evidence="11">
    <location>
        <begin position="161"/>
        <end position="165"/>
    </location>
    <ligand>
        <name>NAD(+)</name>
        <dbReference type="ChEBI" id="CHEBI:57540"/>
    </ligand>
</feature>
<evidence type="ECO:0000256" key="4">
    <source>
        <dbReference type="ARBA" id="ARBA00022516"/>
    </source>
</evidence>
<feature type="binding site" evidence="10">
    <location>
        <position position="65"/>
    </location>
    <ligand>
        <name>substrate</name>
    </ligand>
</feature>